<feature type="transmembrane region" description="Helical" evidence="8">
    <location>
        <begin position="830"/>
        <end position="853"/>
    </location>
</feature>
<protein>
    <submittedName>
        <fullName evidence="9">Transporter</fullName>
    </submittedName>
</protein>
<dbReference type="OrthoDB" id="6770063at2759"/>
<dbReference type="PANTHER" id="PTHR23505">
    <property type="entry name" value="SPINSTER"/>
    <property type="match status" value="1"/>
</dbReference>
<dbReference type="Gene3D" id="1.20.1250.20">
    <property type="entry name" value="MFS general substrate transporter like domains"/>
    <property type="match status" value="2"/>
</dbReference>
<proteinExistence type="inferred from homology"/>
<dbReference type="InterPro" id="IPR036259">
    <property type="entry name" value="MFS_trans_sf"/>
</dbReference>
<reference evidence="10" key="1">
    <citation type="submission" date="2017-04" db="EMBL/GenBank/DDBJ databases">
        <title>Plasmodium gonderi genome.</title>
        <authorList>
            <person name="Arisue N."/>
            <person name="Honma H."/>
            <person name="Kawai S."/>
            <person name="Tougan T."/>
            <person name="Tanabe K."/>
            <person name="Horii T."/>
        </authorList>
    </citation>
    <scope>NUCLEOTIDE SEQUENCE [LARGE SCALE GENOMIC DNA]</scope>
    <source>
        <strain evidence="10">ATCC 30045</strain>
    </source>
</reference>
<feature type="transmembrane region" description="Helical" evidence="8">
    <location>
        <begin position="713"/>
        <end position="734"/>
    </location>
</feature>
<accession>A0A1Y1JI22</accession>
<feature type="compositionally biased region" description="Basic and acidic residues" evidence="7">
    <location>
        <begin position="456"/>
        <end position="474"/>
    </location>
</feature>
<gene>
    <name evidence="9" type="ORF">PGO_113340</name>
</gene>
<dbReference type="GeneID" id="39748612"/>
<feature type="transmembrane region" description="Helical" evidence="8">
    <location>
        <begin position="156"/>
        <end position="175"/>
    </location>
</feature>
<comment type="similarity">
    <text evidence="6">Belongs to the major facilitator superfamily. Spinster (TC 2.A.1.49) family.</text>
</comment>
<evidence type="ECO:0000256" key="2">
    <source>
        <dbReference type="ARBA" id="ARBA00022448"/>
    </source>
</evidence>
<feature type="transmembrane region" description="Helical" evidence="8">
    <location>
        <begin position="242"/>
        <end position="263"/>
    </location>
</feature>
<feature type="region of interest" description="Disordered" evidence="7">
    <location>
        <begin position="278"/>
        <end position="334"/>
    </location>
</feature>
<keyword evidence="10" id="KW-1185">Reference proteome</keyword>
<evidence type="ECO:0000256" key="8">
    <source>
        <dbReference type="SAM" id="Phobius"/>
    </source>
</evidence>
<evidence type="ECO:0000256" key="5">
    <source>
        <dbReference type="ARBA" id="ARBA00023136"/>
    </source>
</evidence>
<keyword evidence="2" id="KW-0813">Transport</keyword>
<feature type="compositionally biased region" description="Basic and acidic residues" evidence="7">
    <location>
        <begin position="278"/>
        <end position="288"/>
    </location>
</feature>
<feature type="compositionally biased region" description="Polar residues" evidence="7">
    <location>
        <begin position="443"/>
        <end position="455"/>
    </location>
</feature>
<evidence type="ECO:0000256" key="7">
    <source>
        <dbReference type="SAM" id="MobiDB-lite"/>
    </source>
</evidence>
<organism evidence="9 10">
    <name type="scientific">Plasmodium gonderi</name>
    <dbReference type="NCBI Taxonomy" id="77519"/>
    <lineage>
        <taxon>Eukaryota</taxon>
        <taxon>Sar</taxon>
        <taxon>Alveolata</taxon>
        <taxon>Apicomplexa</taxon>
        <taxon>Aconoidasida</taxon>
        <taxon>Haemosporida</taxon>
        <taxon>Plasmodiidae</taxon>
        <taxon>Plasmodium</taxon>
        <taxon>Plasmodium (Plasmodium)</taxon>
    </lineage>
</organism>
<dbReference type="OMA" id="WTIIIGK"/>
<keyword evidence="4 8" id="KW-1133">Transmembrane helix</keyword>
<dbReference type="PANTHER" id="PTHR23505:SF79">
    <property type="entry name" value="PROTEIN SPINSTER"/>
    <property type="match status" value="1"/>
</dbReference>
<comment type="subcellular location">
    <subcellularLocation>
        <location evidence="1">Membrane</location>
        <topology evidence="1">Multi-pass membrane protein</topology>
    </subcellularLocation>
</comment>
<comment type="caution">
    <text evidence="9">The sequence shown here is derived from an EMBL/GenBank/DDBJ whole genome shotgun (WGS) entry which is preliminary data.</text>
</comment>
<feature type="transmembrane region" description="Helical" evidence="8">
    <location>
        <begin position="123"/>
        <end position="144"/>
    </location>
</feature>
<evidence type="ECO:0000313" key="9">
    <source>
        <dbReference type="EMBL" id="GAW81880.1"/>
    </source>
</evidence>
<keyword evidence="5 8" id="KW-0472">Membrane</keyword>
<dbReference type="InterPro" id="IPR044770">
    <property type="entry name" value="MFS_spinster-like"/>
</dbReference>
<dbReference type="Pfam" id="PF07690">
    <property type="entry name" value="MFS_1"/>
    <property type="match status" value="1"/>
</dbReference>
<dbReference type="GO" id="GO:0022857">
    <property type="term" value="F:transmembrane transporter activity"/>
    <property type="evidence" value="ECO:0007669"/>
    <property type="project" value="InterPro"/>
</dbReference>
<dbReference type="CDD" id="cd06174">
    <property type="entry name" value="MFS"/>
    <property type="match status" value="1"/>
</dbReference>
<feature type="compositionally biased region" description="Polar residues" evidence="7">
    <location>
        <begin position="404"/>
        <end position="430"/>
    </location>
</feature>
<keyword evidence="3 8" id="KW-0812">Transmembrane</keyword>
<evidence type="ECO:0000256" key="3">
    <source>
        <dbReference type="ARBA" id="ARBA00022692"/>
    </source>
</evidence>
<dbReference type="InterPro" id="IPR011701">
    <property type="entry name" value="MFS"/>
</dbReference>
<evidence type="ECO:0000256" key="4">
    <source>
        <dbReference type="ARBA" id="ARBA00022989"/>
    </source>
</evidence>
<sequence>MKASEKNEPIYHNFKKPKKEQKNEKTSALKINMHEDDDDDDETKEYLSSIDNEVLTKLGCFSSLGTHLAKLKLKVNKFYFIYIILTIIHFSIYVNRGIIPGSYDYLSSYLKEIYAATNVDVHIGFLTSVFVFGLSISSILSGSLASTYSVFRITDLFLLQNSLALFLTGISFIIGSYYSLMFSRFFCGFSEAAFITIIPPLIYSYSKDRAGSWISIFITMFPLGGCIGYLLAVFLPMLKISVAQYFIASGTIFMLFFLCFYLFDENLLKKYEEEKSMREQEKSKREKQILGAGTNDLEEGAKNSTASDKNGKKEPDVEKGKNQRNSTKGNAIGANAVGANAEGFGGVNEKKHCSSGNSTQSSSGATSTGTRKEEKKNSESNRDAENVITTSSGAGIRAQENKKNASNSSSIRNVANKQHSLTNKDTQKSSNLKHRDGGKLQGSRDTQLQNVNSTDNSDRKLIKEGTAHELESNKEGTNNNVESNYGEMSHQLGEEDTRSFNNTISFNSTHKNYSNMNNIEYMQENSLGIMNSCEEQPNISNNSYINNNLDKMYLAKSFGDDALCLNTTQESYRKVKKDENYLDIEIDNCIESLDEEKNNDDLNLGLLVNTTLTNISFLILVTALTAHTDMIQCYLVYGAPILYALKIFPSYKTATVMCSLCACLSSIVGTCLGGFLMDFHNLNIQNIDKNYEHINNNEKKIKIYSKDVMVYEYLRIIGIQTFIILVIASFLVMFIPFITNMYLFTVVMTLGLTFLFSSMPGQNIGIMVCVPQNIRAFSIGMSSFISHLLGDIPWTIIIGKIKGTLSPDCVVTRNGELSELCYEQSRGLRITQFIICSKSLLMAAACFLLNVYAKKKIKKYRNKQNNA</sequence>
<feature type="transmembrane region" description="Helical" evidence="8">
    <location>
        <begin position="654"/>
        <end position="676"/>
    </location>
</feature>
<evidence type="ECO:0000256" key="6">
    <source>
        <dbReference type="ARBA" id="ARBA00024338"/>
    </source>
</evidence>
<dbReference type="AlphaFoldDB" id="A0A1Y1JI22"/>
<feature type="transmembrane region" description="Helical" evidence="8">
    <location>
        <begin position="214"/>
        <end position="236"/>
    </location>
</feature>
<feature type="region of interest" description="Disordered" evidence="7">
    <location>
        <begin position="348"/>
        <end position="485"/>
    </location>
</feature>
<feature type="transmembrane region" description="Helical" evidence="8">
    <location>
        <begin position="79"/>
        <end position="103"/>
    </location>
</feature>
<name>A0A1Y1JI22_PLAGO</name>
<feature type="compositionally biased region" description="Basic and acidic residues" evidence="7">
    <location>
        <begin position="309"/>
        <end position="321"/>
    </location>
</feature>
<dbReference type="GO" id="GO:0016020">
    <property type="term" value="C:membrane"/>
    <property type="evidence" value="ECO:0007669"/>
    <property type="project" value="UniProtKB-SubCell"/>
</dbReference>
<dbReference type="EMBL" id="BDQF01000012">
    <property type="protein sequence ID" value="GAW81880.1"/>
    <property type="molecule type" value="Genomic_DNA"/>
</dbReference>
<feature type="transmembrane region" description="Helical" evidence="8">
    <location>
        <begin position="181"/>
        <end position="202"/>
    </location>
</feature>
<feature type="compositionally biased region" description="Low complexity" evidence="7">
    <location>
        <begin position="354"/>
        <end position="369"/>
    </location>
</feature>
<feature type="region of interest" description="Disordered" evidence="7">
    <location>
        <begin position="1"/>
        <end position="42"/>
    </location>
</feature>
<dbReference type="SUPFAM" id="SSF103473">
    <property type="entry name" value="MFS general substrate transporter"/>
    <property type="match status" value="1"/>
</dbReference>
<feature type="compositionally biased region" description="Basic and acidic residues" evidence="7">
    <location>
        <begin position="370"/>
        <end position="385"/>
    </location>
</feature>
<feature type="transmembrane region" description="Helical" evidence="8">
    <location>
        <begin position="741"/>
        <end position="759"/>
    </location>
</feature>
<evidence type="ECO:0000256" key="1">
    <source>
        <dbReference type="ARBA" id="ARBA00004141"/>
    </source>
</evidence>
<evidence type="ECO:0000313" key="10">
    <source>
        <dbReference type="Proteomes" id="UP000195521"/>
    </source>
</evidence>
<dbReference type="Proteomes" id="UP000195521">
    <property type="component" value="Unassembled WGS sequence"/>
</dbReference>
<dbReference type="RefSeq" id="XP_028544469.1">
    <property type="nucleotide sequence ID" value="XM_028688668.1"/>
</dbReference>